<protein>
    <submittedName>
        <fullName evidence="1">Uncharacterized protein</fullName>
    </submittedName>
</protein>
<dbReference type="AlphaFoldDB" id="A0A848H8Z6"/>
<name>A0A848H8Z6_9BURK</name>
<dbReference type="Proteomes" id="UP000541185">
    <property type="component" value="Unassembled WGS sequence"/>
</dbReference>
<keyword evidence="2" id="KW-1185">Reference proteome</keyword>
<sequence length="230" mass="25430">MLALREFVADPSLGIAYERDWEELPPFDRWLFQQACARLGRPALPKELCWFHGTRVPPTSDFSEGILPLGAWLPRLQAAVDATLDDVNMKREAAAAFARKGGFGMHFGMKVKDSLHWGPYAILVREVADYARTLGQHDYLGMPEIIEDLCEDVRLASGLELLPVLEQRWKPAVVKFTAPAGDSAGYAVAVALCYLREVALQGRPGHGAVWCFDGGNTPVPADRIVAVEWV</sequence>
<gene>
    <name evidence="1" type="ORF">HHL11_19485</name>
</gene>
<reference evidence="1 2" key="1">
    <citation type="submission" date="2020-04" db="EMBL/GenBank/DDBJ databases">
        <title>Ramlibacter sp. G-1-2-2 isolated from soil.</title>
        <authorList>
            <person name="Dahal R.H."/>
        </authorList>
    </citation>
    <scope>NUCLEOTIDE SEQUENCE [LARGE SCALE GENOMIC DNA]</scope>
    <source>
        <strain evidence="1 2">G-1-2-2</strain>
    </source>
</reference>
<organism evidence="1 2">
    <name type="scientific">Ramlibacter agri</name>
    <dbReference type="NCBI Taxonomy" id="2728837"/>
    <lineage>
        <taxon>Bacteria</taxon>
        <taxon>Pseudomonadati</taxon>
        <taxon>Pseudomonadota</taxon>
        <taxon>Betaproteobacteria</taxon>
        <taxon>Burkholderiales</taxon>
        <taxon>Comamonadaceae</taxon>
        <taxon>Ramlibacter</taxon>
    </lineage>
</organism>
<proteinExistence type="predicted"/>
<evidence type="ECO:0000313" key="2">
    <source>
        <dbReference type="Proteomes" id="UP000541185"/>
    </source>
</evidence>
<dbReference type="RefSeq" id="WP_169420243.1">
    <property type="nucleotide sequence ID" value="NZ_JABBFX010000002.1"/>
</dbReference>
<dbReference type="EMBL" id="JABBFX010000002">
    <property type="protein sequence ID" value="NML45941.1"/>
    <property type="molecule type" value="Genomic_DNA"/>
</dbReference>
<comment type="caution">
    <text evidence="1">The sequence shown here is derived from an EMBL/GenBank/DDBJ whole genome shotgun (WGS) entry which is preliminary data.</text>
</comment>
<accession>A0A848H8Z6</accession>
<evidence type="ECO:0000313" key="1">
    <source>
        <dbReference type="EMBL" id="NML45941.1"/>
    </source>
</evidence>